<feature type="region of interest" description="Disordered" evidence="1">
    <location>
        <begin position="29"/>
        <end position="51"/>
    </location>
</feature>
<evidence type="ECO:0000313" key="2">
    <source>
        <dbReference type="EMBL" id="EPS94477.1"/>
    </source>
</evidence>
<dbReference type="EMBL" id="KE504231">
    <property type="protein sequence ID" value="EPS94477.1"/>
    <property type="molecule type" value="Genomic_DNA"/>
</dbReference>
<organism evidence="2 3">
    <name type="scientific">Fomitopsis schrenkii</name>
    <name type="common">Brown rot fungus</name>
    <dbReference type="NCBI Taxonomy" id="2126942"/>
    <lineage>
        <taxon>Eukaryota</taxon>
        <taxon>Fungi</taxon>
        <taxon>Dikarya</taxon>
        <taxon>Basidiomycota</taxon>
        <taxon>Agaricomycotina</taxon>
        <taxon>Agaricomycetes</taxon>
        <taxon>Polyporales</taxon>
        <taxon>Fomitopsis</taxon>
    </lineage>
</organism>
<evidence type="ECO:0000313" key="3">
    <source>
        <dbReference type="Proteomes" id="UP000015241"/>
    </source>
</evidence>
<name>S8DPA7_FOMSC</name>
<dbReference type="InParanoid" id="S8DPA7"/>
<reference evidence="2 3" key="1">
    <citation type="journal article" date="2012" name="Science">
        <title>The Paleozoic origin of enzymatic lignin decomposition reconstructed from 31 fungal genomes.</title>
        <authorList>
            <person name="Floudas D."/>
            <person name="Binder M."/>
            <person name="Riley R."/>
            <person name="Barry K."/>
            <person name="Blanchette R.A."/>
            <person name="Henrissat B."/>
            <person name="Martinez A.T."/>
            <person name="Otillar R."/>
            <person name="Spatafora J.W."/>
            <person name="Yadav J.S."/>
            <person name="Aerts A."/>
            <person name="Benoit I."/>
            <person name="Boyd A."/>
            <person name="Carlson A."/>
            <person name="Copeland A."/>
            <person name="Coutinho P.M."/>
            <person name="de Vries R.P."/>
            <person name="Ferreira P."/>
            <person name="Findley K."/>
            <person name="Foster B."/>
            <person name="Gaskell J."/>
            <person name="Glotzer D."/>
            <person name="Gorecki P."/>
            <person name="Heitman J."/>
            <person name="Hesse C."/>
            <person name="Hori C."/>
            <person name="Igarashi K."/>
            <person name="Jurgens J.A."/>
            <person name="Kallen N."/>
            <person name="Kersten P."/>
            <person name="Kohler A."/>
            <person name="Kuees U."/>
            <person name="Kumar T.K.A."/>
            <person name="Kuo A."/>
            <person name="LaButti K."/>
            <person name="Larrondo L.F."/>
            <person name="Lindquist E."/>
            <person name="Ling A."/>
            <person name="Lombard V."/>
            <person name="Lucas S."/>
            <person name="Lundell T."/>
            <person name="Martin R."/>
            <person name="McLaughlin D.J."/>
            <person name="Morgenstern I."/>
            <person name="Morin E."/>
            <person name="Murat C."/>
            <person name="Nagy L.G."/>
            <person name="Nolan M."/>
            <person name="Ohm R.A."/>
            <person name="Patyshakuliyeva A."/>
            <person name="Rokas A."/>
            <person name="Ruiz-Duenas F.J."/>
            <person name="Sabat G."/>
            <person name="Salamov A."/>
            <person name="Samejima M."/>
            <person name="Schmutz J."/>
            <person name="Slot J.C."/>
            <person name="St John F."/>
            <person name="Stenlid J."/>
            <person name="Sun H."/>
            <person name="Sun S."/>
            <person name="Syed K."/>
            <person name="Tsang A."/>
            <person name="Wiebenga A."/>
            <person name="Young D."/>
            <person name="Pisabarro A."/>
            <person name="Eastwood D.C."/>
            <person name="Martin F."/>
            <person name="Cullen D."/>
            <person name="Grigoriev I.V."/>
            <person name="Hibbett D.S."/>
        </authorList>
    </citation>
    <scope>NUCLEOTIDE SEQUENCE</scope>
    <source>
        <strain evidence="3">FP-58527</strain>
    </source>
</reference>
<dbReference type="AlphaFoldDB" id="S8DPA7"/>
<evidence type="ECO:0000256" key="1">
    <source>
        <dbReference type="SAM" id="MobiDB-lite"/>
    </source>
</evidence>
<keyword evidence="3" id="KW-1185">Reference proteome</keyword>
<accession>S8DPA7</accession>
<sequence>MAYAAHPPTLMAPSNGMYDTSRGTTFSYSTDSATAASQGGQPTQACSASTSTQPWRVHIDFVSSSPGQPVRVRLNGQMWVPGRIVNHRWPKFEWQQVEYDVEYQWGGGWRAGLFKAEDLQRRGF</sequence>
<gene>
    <name evidence="2" type="ORF">FOMPIDRAFT_83439</name>
</gene>
<protein>
    <submittedName>
        <fullName evidence="2">Uncharacterized protein</fullName>
    </submittedName>
</protein>
<dbReference type="HOGENOM" id="CLU_2003966_0_0_1"/>
<proteinExistence type="predicted"/>
<dbReference type="Proteomes" id="UP000015241">
    <property type="component" value="Unassembled WGS sequence"/>
</dbReference>